<comment type="caution">
    <text evidence="1">The sequence shown here is derived from an EMBL/GenBank/DDBJ whole genome shotgun (WGS) entry which is preliminary data.</text>
</comment>
<keyword evidence="2" id="KW-1185">Reference proteome</keyword>
<reference evidence="1 2" key="1">
    <citation type="journal article" date="2021" name="Commun. Biol.">
        <title>The genome of Shorea leprosula (Dipterocarpaceae) highlights the ecological relevance of drought in aseasonal tropical rainforests.</title>
        <authorList>
            <person name="Ng K.K.S."/>
            <person name="Kobayashi M.J."/>
            <person name="Fawcett J.A."/>
            <person name="Hatakeyama M."/>
            <person name="Paape T."/>
            <person name="Ng C.H."/>
            <person name="Ang C.C."/>
            <person name="Tnah L.H."/>
            <person name="Lee C.T."/>
            <person name="Nishiyama T."/>
            <person name="Sese J."/>
            <person name="O'Brien M.J."/>
            <person name="Copetti D."/>
            <person name="Mohd Noor M.I."/>
            <person name="Ong R.C."/>
            <person name="Putra M."/>
            <person name="Sireger I.Z."/>
            <person name="Indrioko S."/>
            <person name="Kosugi Y."/>
            <person name="Izuno A."/>
            <person name="Isagi Y."/>
            <person name="Lee S.L."/>
            <person name="Shimizu K.K."/>
        </authorList>
    </citation>
    <scope>NUCLEOTIDE SEQUENCE [LARGE SCALE GENOMIC DNA]</scope>
    <source>
        <strain evidence="1">214</strain>
    </source>
</reference>
<dbReference type="EMBL" id="BPVZ01000247">
    <property type="protein sequence ID" value="GKV48141.1"/>
    <property type="molecule type" value="Genomic_DNA"/>
</dbReference>
<protein>
    <submittedName>
        <fullName evidence="1">Uncharacterized protein</fullName>
    </submittedName>
</protein>
<organism evidence="1 2">
    <name type="scientific">Rubroshorea leprosula</name>
    <dbReference type="NCBI Taxonomy" id="152421"/>
    <lineage>
        <taxon>Eukaryota</taxon>
        <taxon>Viridiplantae</taxon>
        <taxon>Streptophyta</taxon>
        <taxon>Embryophyta</taxon>
        <taxon>Tracheophyta</taxon>
        <taxon>Spermatophyta</taxon>
        <taxon>Magnoliopsida</taxon>
        <taxon>eudicotyledons</taxon>
        <taxon>Gunneridae</taxon>
        <taxon>Pentapetalae</taxon>
        <taxon>rosids</taxon>
        <taxon>malvids</taxon>
        <taxon>Malvales</taxon>
        <taxon>Dipterocarpaceae</taxon>
        <taxon>Rubroshorea</taxon>
    </lineage>
</organism>
<evidence type="ECO:0000313" key="2">
    <source>
        <dbReference type="Proteomes" id="UP001054252"/>
    </source>
</evidence>
<evidence type="ECO:0000313" key="1">
    <source>
        <dbReference type="EMBL" id="GKV48141.1"/>
    </source>
</evidence>
<dbReference type="Proteomes" id="UP001054252">
    <property type="component" value="Unassembled WGS sequence"/>
</dbReference>
<gene>
    <name evidence="1" type="ORF">SLEP1_g54972</name>
</gene>
<name>A0AAV5ME16_9ROSI</name>
<proteinExistence type="predicted"/>
<dbReference type="AlphaFoldDB" id="A0AAV5ME16"/>
<sequence>MEETSISFLFPCPPFQVVRPDAWGARGSDELDG</sequence>
<accession>A0AAV5ME16</accession>